<organism evidence="2 3">
    <name type="scientific">Paenibacillus polymyxa (strain SC2)</name>
    <name type="common">Bacillus polymyxa</name>
    <dbReference type="NCBI Taxonomy" id="886882"/>
    <lineage>
        <taxon>Bacteria</taxon>
        <taxon>Bacillati</taxon>
        <taxon>Bacillota</taxon>
        <taxon>Bacilli</taxon>
        <taxon>Bacillales</taxon>
        <taxon>Paenibacillaceae</taxon>
        <taxon>Paenibacillus</taxon>
    </lineage>
</organism>
<reference evidence="2 3" key="1">
    <citation type="journal article" date="2011" name="J. Bacteriol.">
        <title>Complete genome sequence of Paenibacillus polymyxa SC2, a strain of plant growth-promoting Rhizobacterium with broad-spectrum antimicrobial activity.</title>
        <authorList>
            <person name="Ma M."/>
            <person name="Wang C."/>
            <person name="Ding Y."/>
            <person name="Li L."/>
            <person name="Shen D."/>
            <person name="Jiang X."/>
            <person name="Guan D."/>
            <person name="Cao F."/>
            <person name="Chen H."/>
            <person name="Feng R."/>
            <person name="Wang X."/>
            <person name="Ge Y."/>
            <person name="Yao L."/>
            <person name="Bing X."/>
            <person name="Yang X."/>
            <person name="Li J."/>
            <person name="Du B."/>
        </authorList>
    </citation>
    <scope>NUCLEOTIDE SEQUENCE [LARGE SCALE GENOMIC DNA]</scope>
    <source>
        <strain evidence="2 3">SC2</strain>
        <plasmid evidence="3">pSC2</plasmid>
    </source>
</reference>
<geneLocation type="plasmid" evidence="2 3">
    <name>pSC2</name>
</geneLocation>
<dbReference type="SMART" id="SM00530">
    <property type="entry name" value="HTH_XRE"/>
    <property type="match status" value="1"/>
</dbReference>
<sequence>MSTVANDVHEIYKTDMIKFGYWVEAKRKELKFSLDDLANKTGIDKSYLARLERGDRSNPSFIAVYSLTKCLGGNLDDIITHQV</sequence>
<dbReference type="Proteomes" id="UP000006868">
    <property type="component" value="Plasmid pSC2"/>
</dbReference>
<name>E3EL90_PAEPS</name>
<dbReference type="HOGENOM" id="CLU_2539435_0_0_9"/>
<gene>
    <name evidence="2" type="ORF">PPSC2_28560</name>
</gene>
<dbReference type="PATRIC" id="fig|886882.15.peg.6060"/>
<dbReference type="AlphaFoldDB" id="E3EL90"/>
<dbReference type="KEGG" id="ppm:PPSC2_28560"/>
<feature type="domain" description="HTH cro/C1-type" evidence="1">
    <location>
        <begin position="23"/>
        <end position="78"/>
    </location>
</feature>
<dbReference type="InterPro" id="IPR010982">
    <property type="entry name" value="Lambda_DNA-bd_dom_sf"/>
</dbReference>
<dbReference type="OrthoDB" id="2679499at2"/>
<dbReference type="Pfam" id="PF01381">
    <property type="entry name" value="HTH_3"/>
    <property type="match status" value="1"/>
</dbReference>
<protein>
    <recommendedName>
        <fullName evidence="1">HTH cro/C1-type domain-containing protein</fullName>
    </recommendedName>
</protein>
<dbReference type="EMBL" id="CP002214">
    <property type="protein sequence ID" value="ADO59922.1"/>
    <property type="molecule type" value="Genomic_DNA"/>
</dbReference>
<evidence type="ECO:0000313" key="3">
    <source>
        <dbReference type="Proteomes" id="UP000006868"/>
    </source>
</evidence>
<dbReference type="RefSeq" id="WP_013386336.1">
    <property type="nucleotide sequence ID" value="NC_014628.2"/>
</dbReference>
<dbReference type="SUPFAM" id="SSF47413">
    <property type="entry name" value="lambda repressor-like DNA-binding domains"/>
    <property type="match status" value="1"/>
</dbReference>
<dbReference type="PROSITE" id="PS50943">
    <property type="entry name" value="HTH_CROC1"/>
    <property type="match status" value="1"/>
</dbReference>
<dbReference type="GO" id="GO:0003677">
    <property type="term" value="F:DNA binding"/>
    <property type="evidence" value="ECO:0007669"/>
    <property type="project" value="InterPro"/>
</dbReference>
<dbReference type="CDD" id="cd00093">
    <property type="entry name" value="HTH_XRE"/>
    <property type="match status" value="1"/>
</dbReference>
<evidence type="ECO:0000313" key="2">
    <source>
        <dbReference type="EMBL" id="ADO59922.1"/>
    </source>
</evidence>
<evidence type="ECO:0000259" key="1">
    <source>
        <dbReference type="PROSITE" id="PS50943"/>
    </source>
</evidence>
<dbReference type="InterPro" id="IPR001387">
    <property type="entry name" value="Cro/C1-type_HTH"/>
</dbReference>
<dbReference type="Gene3D" id="1.10.260.40">
    <property type="entry name" value="lambda repressor-like DNA-binding domains"/>
    <property type="match status" value="1"/>
</dbReference>
<keyword evidence="2" id="KW-0614">Plasmid</keyword>
<proteinExistence type="predicted"/>
<accession>E3EL90</accession>